<feature type="compositionally biased region" description="Basic and acidic residues" evidence="1">
    <location>
        <begin position="59"/>
        <end position="69"/>
    </location>
</feature>
<name>A0A127V7L2_9SPHI</name>
<protein>
    <submittedName>
        <fullName evidence="3">Uncharacterized protein</fullName>
    </submittedName>
</protein>
<evidence type="ECO:0000256" key="1">
    <source>
        <dbReference type="SAM" id="MobiDB-lite"/>
    </source>
</evidence>
<feature type="region of interest" description="Disordered" evidence="1">
    <location>
        <begin position="21"/>
        <end position="76"/>
    </location>
</feature>
<feature type="chain" id="PRO_5007280165" evidence="2">
    <location>
        <begin position="20"/>
        <end position="76"/>
    </location>
</feature>
<gene>
    <name evidence="3" type="ORF">AY601_0266</name>
</gene>
<feature type="signal peptide" evidence="2">
    <location>
        <begin position="1"/>
        <end position="19"/>
    </location>
</feature>
<dbReference type="AlphaFoldDB" id="A0A127V7L2"/>
<dbReference type="RefSeq" id="WP_068395442.1">
    <property type="nucleotide sequence ID" value="NZ_CP014504.1"/>
</dbReference>
<keyword evidence="2" id="KW-0732">Signal</keyword>
<accession>A0A127V7L2</accession>
<sequence length="76" mass="8999" precursor="true">MKKLLMMMMLCTFGFATFAIEMPQQDTTRQKQDTSKKRTDKKSPQKKKTKKKGWPANDTLKRTDRRSDTTMRQPQN</sequence>
<organism evidence="3 4">
    <name type="scientific">Pedobacter cryoconitis</name>
    <dbReference type="NCBI Taxonomy" id="188932"/>
    <lineage>
        <taxon>Bacteria</taxon>
        <taxon>Pseudomonadati</taxon>
        <taxon>Bacteroidota</taxon>
        <taxon>Sphingobacteriia</taxon>
        <taxon>Sphingobacteriales</taxon>
        <taxon>Sphingobacteriaceae</taxon>
        <taxon>Pedobacter</taxon>
    </lineage>
</organism>
<dbReference type="EMBL" id="CP014504">
    <property type="protein sequence ID" value="AMP97235.1"/>
    <property type="molecule type" value="Genomic_DNA"/>
</dbReference>
<keyword evidence="4" id="KW-1185">Reference proteome</keyword>
<feature type="compositionally biased region" description="Basic and acidic residues" evidence="1">
    <location>
        <begin position="28"/>
        <end position="43"/>
    </location>
</feature>
<reference evidence="3 4" key="1">
    <citation type="submission" date="2016-03" db="EMBL/GenBank/DDBJ databases">
        <title>Complete genome sequence of Pedobacter cryoconitis PAMC 27485.</title>
        <authorList>
            <person name="Lee J."/>
            <person name="Kim O.-S."/>
        </authorList>
    </citation>
    <scope>NUCLEOTIDE SEQUENCE [LARGE SCALE GENOMIC DNA]</scope>
    <source>
        <strain evidence="3 4">PAMC 27485</strain>
    </source>
</reference>
<evidence type="ECO:0000256" key="2">
    <source>
        <dbReference type="SAM" id="SignalP"/>
    </source>
</evidence>
<dbReference type="KEGG" id="pcm:AY601_0266"/>
<dbReference type="Proteomes" id="UP000071561">
    <property type="component" value="Chromosome"/>
</dbReference>
<evidence type="ECO:0000313" key="4">
    <source>
        <dbReference type="Proteomes" id="UP000071561"/>
    </source>
</evidence>
<evidence type="ECO:0000313" key="3">
    <source>
        <dbReference type="EMBL" id="AMP97235.1"/>
    </source>
</evidence>
<proteinExistence type="predicted"/>
<feature type="compositionally biased region" description="Basic residues" evidence="1">
    <location>
        <begin position="44"/>
        <end position="53"/>
    </location>
</feature>
<dbReference type="PATRIC" id="fig|188932.3.peg.270"/>